<dbReference type="EMBL" id="POUM01000018">
    <property type="protein sequence ID" value="PNF57982.1"/>
    <property type="molecule type" value="Genomic_DNA"/>
</dbReference>
<accession>A0A2N8RA84</accession>
<feature type="domain" description="GmrSD restriction endonucleases C-terminal" evidence="2">
    <location>
        <begin position="440"/>
        <end position="559"/>
    </location>
</feature>
<name>A0A2N8RA84_STUST</name>
<dbReference type="PANTHER" id="PTHR35149:SF2">
    <property type="entry name" value="DUF262 DOMAIN-CONTAINING PROTEIN"/>
    <property type="match status" value="1"/>
</dbReference>
<dbReference type="PANTHER" id="PTHR35149">
    <property type="entry name" value="SLL5132 PROTEIN"/>
    <property type="match status" value="1"/>
</dbReference>
<dbReference type="InterPro" id="IPR011089">
    <property type="entry name" value="GmrSD_C"/>
</dbReference>
<dbReference type="AlphaFoldDB" id="A0A2N8RA84"/>
<evidence type="ECO:0000313" key="4">
    <source>
        <dbReference type="Proteomes" id="UP000236003"/>
    </source>
</evidence>
<dbReference type="Pfam" id="PF07510">
    <property type="entry name" value="GmrSD_C"/>
    <property type="match status" value="1"/>
</dbReference>
<dbReference type="Pfam" id="PF03235">
    <property type="entry name" value="GmrSD_N"/>
    <property type="match status" value="1"/>
</dbReference>
<dbReference type="InterPro" id="IPR004919">
    <property type="entry name" value="GmrSD_N"/>
</dbReference>
<evidence type="ECO:0000259" key="2">
    <source>
        <dbReference type="Pfam" id="PF07510"/>
    </source>
</evidence>
<feature type="domain" description="GmrSD restriction endonucleases N-terminal" evidence="1">
    <location>
        <begin position="17"/>
        <end position="234"/>
    </location>
</feature>
<organism evidence="3 4">
    <name type="scientific">Stutzerimonas stutzeri</name>
    <name type="common">Pseudomonas stutzeri</name>
    <dbReference type="NCBI Taxonomy" id="316"/>
    <lineage>
        <taxon>Bacteria</taxon>
        <taxon>Pseudomonadati</taxon>
        <taxon>Pseudomonadota</taxon>
        <taxon>Gammaproteobacteria</taxon>
        <taxon>Pseudomonadales</taxon>
        <taxon>Pseudomonadaceae</taxon>
        <taxon>Stutzerimonas</taxon>
    </lineage>
</organism>
<protein>
    <submittedName>
        <fullName evidence="3">DUF262 domain-containing protein</fullName>
    </submittedName>
</protein>
<sequence>MLDASQLRIEAAHKKVAEAFSKEYAFTIPAYQRPYAWEKTQAEELLADLKDAMAQDSAAGGFYFLGSIVLVKAHGSPASRVVDGQQRLTTLTILFSVIRDLTTDAEKKAQRERYIKQVANEDEGIPEALRLQLRQKDQGFFEKHIQTRGATDQLPSLEGLTDAKARIVENAKLIRDRLEAMGEEGRAELLRFLLQNCYLVVVEVPSDTAARRIFTVLNARGLDLSATDILKADLLERAGADKESFLSQRWEEVETALGRDRFSALFTHIRMIYERDKPRSALESGFPVHVPVFRDNPVGFIDAVLEPYADALMLAMDDQKLRKRFGAKGADLVRSLERLDNRDWLPPLLLCLRQNNGGADIDVPEFVFRLERLAYFLFLTRADVNARMSRYADVLDDLDPPAEPRVRLTHRERSTGLAIEQAEAAMLFDALDGNVYLVSKVVKPLLLRLEQASTDGSANYDYPVISVEHVCPQTIAPGSQWAQWFHDADDHAAWVHSLANLVLLNSRKNSAAQNYDFDKKKTKYFASGDTCAFTLTNEVRSYSQWTLTELKVRRVELFERLAKAWRLEQSLEKWWSEE</sequence>
<dbReference type="Proteomes" id="UP000236003">
    <property type="component" value="Unassembled WGS sequence"/>
</dbReference>
<gene>
    <name evidence="3" type="ORF">CXK99_18210</name>
</gene>
<comment type="caution">
    <text evidence="3">The sequence shown here is derived from an EMBL/GenBank/DDBJ whole genome shotgun (WGS) entry which is preliminary data.</text>
</comment>
<reference evidence="3 4" key="1">
    <citation type="submission" date="2018-01" db="EMBL/GenBank/DDBJ databases">
        <title>Denitrification phenotypes of diverse strains of Pseudomonas stutzeri.</title>
        <authorList>
            <person name="Milligan D.A."/>
            <person name="Bergaust L."/>
            <person name="Bakken L.R."/>
            <person name="Frostegard A."/>
        </authorList>
    </citation>
    <scope>NUCLEOTIDE SEQUENCE [LARGE SCALE GENOMIC DNA]</scope>
    <source>
        <strain evidence="3 4">CCUG 44592</strain>
    </source>
</reference>
<evidence type="ECO:0000313" key="3">
    <source>
        <dbReference type="EMBL" id="PNF57982.1"/>
    </source>
</evidence>
<dbReference type="RefSeq" id="WP_102821375.1">
    <property type="nucleotide sequence ID" value="NZ_JAMOHR010000017.1"/>
</dbReference>
<evidence type="ECO:0000259" key="1">
    <source>
        <dbReference type="Pfam" id="PF03235"/>
    </source>
</evidence>
<proteinExistence type="predicted"/>